<organism evidence="2 3">
    <name type="scientific">Ligilactobacillus equi DPC 6820</name>
    <dbReference type="NCBI Taxonomy" id="1392007"/>
    <lineage>
        <taxon>Bacteria</taxon>
        <taxon>Bacillati</taxon>
        <taxon>Bacillota</taxon>
        <taxon>Bacilli</taxon>
        <taxon>Lactobacillales</taxon>
        <taxon>Lactobacillaceae</taxon>
        <taxon>Ligilactobacillus</taxon>
    </lineage>
</organism>
<dbReference type="PATRIC" id="fig|1392007.3.peg.1672"/>
<reference evidence="2 3" key="1">
    <citation type="journal article" date="2014" name="Genome Announc.">
        <title>The Genome of the Predominant Equine Lactobacillus Species, Lactobacillus equi, Is Reflective of Its Lifestyle Adaptations to an Herbivorous Host.</title>
        <authorList>
            <person name="O'Donnell M.M."/>
            <person name="Harris H.M."/>
            <person name="O'Toole P.W."/>
            <person name="Ross R.P."/>
        </authorList>
    </citation>
    <scope>NUCLEOTIDE SEQUENCE [LARGE SCALE GENOMIC DNA]</scope>
    <source>
        <strain evidence="2 3">DPC 6820</strain>
    </source>
</reference>
<gene>
    <name evidence="2" type="ORF">LEQ_1197</name>
</gene>
<feature type="transmembrane region" description="Helical" evidence="1">
    <location>
        <begin position="175"/>
        <end position="201"/>
    </location>
</feature>
<proteinExistence type="predicted"/>
<sequence length="208" mass="22692">MRSPDYQSSLDFFSSTMIKIIGNEVLTMSKKKWDVQSVIFLAIIAIFLGIIYQVWSYAYYALAATPLKPYANDLTLGVWTMAGPLAGTLLRKVGGAFIGELLTATVEMFLFSSWGAANLISGLYQGLGSELGFALTGYKNFGKLGLSLSVLTTTVVTFAWSLFQDGYLDYQVGMLVQLFILRLLSIGLFSGVLVAMIQAAVKKAGFLR</sequence>
<protein>
    <submittedName>
        <fullName evidence="2">ABC transporter permease</fullName>
    </submittedName>
</protein>
<feature type="transmembrane region" description="Helical" evidence="1">
    <location>
        <begin position="102"/>
        <end position="124"/>
    </location>
</feature>
<feature type="transmembrane region" description="Helical" evidence="1">
    <location>
        <begin position="38"/>
        <end position="58"/>
    </location>
</feature>
<keyword evidence="1" id="KW-1133">Transmembrane helix</keyword>
<dbReference type="Pfam" id="PF09819">
    <property type="entry name" value="ABC_cobalt"/>
    <property type="match status" value="1"/>
</dbReference>
<feature type="transmembrane region" description="Helical" evidence="1">
    <location>
        <begin position="144"/>
        <end position="163"/>
    </location>
</feature>
<evidence type="ECO:0000256" key="1">
    <source>
        <dbReference type="SAM" id="Phobius"/>
    </source>
</evidence>
<keyword evidence="1" id="KW-0472">Membrane</keyword>
<evidence type="ECO:0000313" key="3">
    <source>
        <dbReference type="Proteomes" id="UP000018559"/>
    </source>
</evidence>
<dbReference type="Proteomes" id="UP000018559">
    <property type="component" value="Unassembled WGS sequence"/>
</dbReference>
<comment type="caution">
    <text evidence="2">The sequence shown here is derived from an EMBL/GenBank/DDBJ whole genome shotgun (WGS) entry which is preliminary data.</text>
</comment>
<dbReference type="PIRSF" id="PIRSF037394">
    <property type="entry name" value="ABC_thiamine-permease_YkoE_prd"/>
    <property type="match status" value="1"/>
</dbReference>
<dbReference type="AlphaFoldDB" id="V7HWE6"/>
<evidence type="ECO:0000313" key="2">
    <source>
        <dbReference type="EMBL" id="ETA73528.1"/>
    </source>
</evidence>
<dbReference type="InterPro" id="IPR017195">
    <property type="entry name" value="ABC_thiamin-permease_prd"/>
</dbReference>
<dbReference type="EMBL" id="AWWH01000175">
    <property type="protein sequence ID" value="ETA73528.1"/>
    <property type="molecule type" value="Genomic_DNA"/>
</dbReference>
<keyword evidence="1" id="KW-0812">Transmembrane</keyword>
<accession>V7HWE6</accession>
<keyword evidence="3" id="KW-1185">Reference proteome</keyword>
<name>V7HWE6_9LACO</name>